<name>A0A255GRP3_9ACTN</name>
<dbReference type="AlphaFoldDB" id="A0A255GRP3"/>
<comment type="caution">
    <text evidence="1">The sequence shown here is derived from an EMBL/GenBank/DDBJ whole genome shotgun (WGS) entry which is preliminary data.</text>
</comment>
<dbReference type="OrthoDB" id="9946545at2"/>
<sequence length="121" mass="13066">MAEPVGALSPAEESLLAAVVALETTRFFDGNEPSATVGLDSQLIGIRRRPSDDPWRVPLVVRDAPPVALSDGPLLGRYWVGEERRGEVVVRVVDGLLASLELIWAEGTPQRWPEPGELTVG</sequence>
<organism evidence="1 2">
    <name type="scientific">Enemella dayhoffiae</name>
    <dbReference type="NCBI Taxonomy" id="2016507"/>
    <lineage>
        <taxon>Bacteria</taxon>
        <taxon>Bacillati</taxon>
        <taxon>Actinomycetota</taxon>
        <taxon>Actinomycetes</taxon>
        <taxon>Propionibacteriales</taxon>
        <taxon>Propionibacteriaceae</taxon>
        <taxon>Enemella</taxon>
    </lineage>
</organism>
<keyword evidence="2" id="KW-1185">Reference proteome</keyword>
<protein>
    <submittedName>
        <fullName evidence="1">Uncharacterized protein</fullName>
    </submittedName>
</protein>
<accession>A0A255GRP3</accession>
<gene>
    <name evidence="1" type="ORF">CGZ93_17090</name>
</gene>
<evidence type="ECO:0000313" key="1">
    <source>
        <dbReference type="EMBL" id="OYO17276.1"/>
    </source>
</evidence>
<proteinExistence type="predicted"/>
<dbReference type="RefSeq" id="WP_094365355.1">
    <property type="nucleotide sequence ID" value="NZ_NMVQ01000046.1"/>
</dbReference>
<dbReference type="EMBL" id="NMVQ01000046">
    <property type="protein sequence ID" value="OYO17276.1"/>
    <property type="molecule type" value="Genomic_DNA"/>
</dbReference>
<evidence type="ECO:0000313" key="2">
    <source>
        <dbReference type="Proteomes" id="UP000216311"/>
    </source>
</evidence>
<reference evidence="1 2" key="1">
    <citation type="submission" date="2017-07" db="EMBL/GenBank/DDBJ databases">
        <title>Draft whole genome sequences of clinical Proprionibacteriaceae strains.</title>
        <authorList>
            <person name="Bernier A.-M."/>
            <person name="Bernard K."/>
            <person name="Domingo M.-C."/>
        </authorList>
    </citation>
    <scope>NUCLEOTIDE SEQUENCE [LARGE SCALE GENOMIC DNA]</scope>
    <source>
        <strain evidence="1 2">NML 130396</strain>
    </source>
</reference>
<dbReference type="Proteomes" id="UP000216311">
    <property type="component" value="Unassembled WGS sequence"/>
</dbReference>